<proteinExistence type="predicted"/>
<protein>
    <submittedName>
        <fullName evidence="1">Uncharacterized protein</fullName>
    </submittedName>
</protein>
<comment type="caution">
    <text evidence="1">The sequence shown here is derived from an EMBL/GenBank/DDBJ whole genome shotgun (WGS) entry which is preliminary data.</text>
</comment>
<dbReference type="EMBL" id="VSSQ01021973">
    <property type="protein sequence ID" value="MPM67943.1"/>
    <property type="molecule type" value="Genomic_DNA"/>
</dbReference>
<dbReference type="AlphaFoldDB" id="A0A645BXV1"/>
<sequence length="69" mass="8041">MYCDTELYDDTAEKMENIKIKENTIIVDPMVYFPRNLSKVNNGKATLLWRAFQRRNFLNSIGLLQPGDS</sequence>
<evidence type="ECO:0000313" key="1">
    <source>
        <dbReference type="EMBL" id="MPM67943.1"/>
    </source>
</evidence>
<accession>A0A645BXV1</accession>
<reference evidence="1" key="1">
    <citation type="submission" date="2019-08" db="EMBL/GenBank/DDBJ databases">
        <authorList>
            <person name="Kucharzyk K."/>
            <person name="Murdoch R.W."/>
            <person name="Higgins S."/>
            <person name="Loffler F."/>
        </authorList>
    </citation>
    <scope>NUCLEOTIDE SEQUENCE</scope>
</reference>
<organism evidence="1">
    <name type="scientific">bioreactor metagenome</name>
    <dbReference type="NCBI Taxonomy" id="1076179"/>
    <lineage>
        <taxon>unclassified sequences</taxon>
        <taxon>metagenomes</taxon>
        <taxon>ecological metagenomes</taxon>
    </lineage>
</organism>
<name>A0A645BXV1_9ZZZZ</name>
<gene>
    <name evidence="1" type="ORF">SDC9_114868</name>
</gene>